<dbReference type="SUPFAM" id="SSF56502">
    <property type="entry name" value="gp120 core"/>
    <property type="match status" value="1"/>
</dbReference>
<evidence type="ECO:0000256" key="32">
    <source>
        <dbReference type="HAMAP-Rule" id="MF_04083"/>
    </source>
</evidence>
<keyword evidence="21 32" id="KW-1164">Virus endocytosis by host</keyword>
<keyword evidence="16 32" id="KW-0732">Signal</keyword>
<feature type="disulfide bond" evidence="32">
    <location>
        <begin position="231"/>
        <end position="242"/>
    </location>
</feature>
<feature type="chain" id="PRO_5023496051" description="Transmembrane protein gp41" evidence="32">
    <location>
        <begin position="514"/>
        <end position="857"/>
    </location>
</feature>
<evidence type="ECO:0000256" key="27">
    <source>
        <dbReference type="ARBA" id="ARBA00023157"/>
    </source>
</evidence>
<dbReference type="GO" id="GO:0019062">
    <property type="term" value="P:virion attachment to host cell"/>
    <property type="evidence" value="ECO:0007669"/>
    <property type="project" value="UniProtKB-UniRule"/>
</dbReference>
<comment type="domain">
    <text evidence="32">The CD4-binding region is targeted by the antibody b12.</text>
</comment>
<dbReference type="GO" id="GO:0044175">
    <property type="term" value="C:host cell endosome membrane"/>
    <property type="evidence" value="ECO:0007669"/>
    <property type="project" value="UniProtKB-SubCell"/>
</dbReference>
<keyword evidence="24 32" id="KW-0175">Coiled coil</keyword>
<dbReference type="HAMAP" id="MF_04083">
    <property type="entry name" value="HIV_ENV"/>
    <property type="match status" value="1"/>
</dbReference>
<comment type="subunit">
    <text evidence="32">The mature envelope protein (Env) consists of a homotrimer of non-covalently associated gp120-gp41 heterodimers. The resulting complex protrudes from the virus surface as a spike. There seems to be as few as 10 spikes on the average virion. Surface protein gp120 interacts with host CD4, CCR5 and CXCR4. Gp120 also interacts with the C-type lectins CD209/DC-SIGN and CLEC4M/DC-SIGNR (collectively referred to as DC-SIGN(R)). Gp120 and gp41 interact with GalCer. Gp120 interacts with host ITGA4/ITGB7 complex; on CD4+ T-cells, this interaction results in rapid activation of integrin ITGAL/LFA-1, which facilitates efficient cell-to-cell spreading of HIV-1. Gp120 interacts with cell-associated heparan sulfate; this interaction increases virus infectivity on permissive cells and may be involved in infection of CD4- cells.</text>
</comment>
<keyword evidence="23 32" id="KW-1039">Host endosome</keyword>
<dbReference type="InterPro" id="IPR036377">
    <property type="entry name" value="Gp120_core_sf"/>
</dbReference>
<dbReference type="GO" id="GO:0019031">
    <property type="term" value="C:viral envelope"/>
    <property type="evidence" value="ECO:0007669"/>
    <property type="project" value="UniProtKB-KW"/>
</dbReference>
<comment type="PTM">
    <text evidence="32">Palmitoylation of the transmembrane protein and of Env polyprotein (prior to its proteolytic cleavage) is essential for their association with host cell membrane lipid rafts. Palmitoylation is therefore required for envelope trafficking to classical lipid rafts, but not for viral replication.</text>
</comment>
<feature type="region of interest" description="V5" evidence="32">
    <location>
        <begin position="463"/>
        <end position="473"/>
    </location>
</feature>
<feature type="domain" description="Retroviral envelope protein GP41-like" evidence="36">
    <location>
        <begin position="531"/>
        <end position="720"/>
    </location>
</feature>
<evidence type="ECO:0000256" key="23">
    <source>
        <dbReference type="ARBA" id="ARBA00023046"/>
    </source>
</evidence>
<keyword evidence="9 32" id="KW-1032">Host cell membrane</keyword>
<feature type="region of interest" description="Immunosuppression" evidence="32">
    <location>
        <begin position="575"/>
        <end position="593"/>
    </location>
</feature>
<accession>A0A1P8P8G5</accession>
<keyword evidence="31 32" id="KW-1160">Virus entry into host cell</keyword>
<keyword evidence="18 32" id="KW-0946">Virion</keyword>
<dbReference type="GO" id="GO:1903911">
    <property type="term" value="P:positive regulation of receptor clustering"/>
    <property type="evidence" value="ECO:0007669"/>
    <property type="project" value="UniProtKB-UniRule"/>
</dbReference>
<dbReference type="GO" id="GO:0005198">
    <property type="term" value="F:structural molecule activity"/>
    <property type="evidence" value="ECO:0007669"/>
    <property type="project" value="UniProtKB-UniRule"/>
</dbReference>
<dbReference type="FunFam" id="2.170.40.20:FF:000004">
    <property type="entry name" value="Envelope glycoprotein gp160"/>
    <property type="match status" value="1"/>
</dbReference>
<organismHost>
    <name type="scientific">Homo sapiens</name>
    <name type="common">Human</name>
    <dbReference type="NCBI Taxonomy" id="9606"/>
</organismHost>
<keyword evidence="22 32" id="KW-1133">Transmembrane helix</keyword>
<evidence type="ECO:0000256" key="31">
    <source>
        <dbReference type="ARBA" id="ARBA00023296"/>
    </source>
</evidence>
<comment type="caution">
    <text evidence="32">Lacks conserved residue(s) required for the propagation of feature annotation.</text>
</comment>
<evidence type="ECO:0000256" key="30">
    <source>
        <dbReference type="ARBA" id="ARBA00023288"/>
    </source>
</evidence>
<evidence type="ECO:0000259" key="36">
    <source>
        <dbReference type="Pfam" id="PF00517"/>
    </source>
</evidence>
<evidence type="ECO:0000256" key="1">
    <source>
        <dbReference type="ARBA" id="ARBA00004402"/>
    </source>
</evidence>
<keyword evidence="11 32" id="KW-0945">Host-virus interaction</keyword>
<dbReference type="Pfam" id="PF00517">
    <property type="entry name" value="GP41"/>
    <property type="match status" value="1"/>
</dbReference>
<feature type="topological domain" description="Cytoplasmic" evidence="32">
    <location>
        <begin position="707"/>
        <end position="857"/>
    </location>
</feature>
<evidence type="ECO:0000256" key="25">
    <source>
        <dbReference type="ARBA" id="ARBA00023136"/>
    </source>
</evidence>
<dbReference type="InterPro" id="IPR037527">
    <property type="entry name" value="Gp160"/>
</dbReference>
<feature type="region of interest" description="CD4-binding loop" evidence="32">
    <location>
        <begin position="365"/>
        <end position="375"/>
    </location>
</feature>
<reference evidence="37" key="1">
    <citation type="journal article" date="2017" name="Nat. Med.">
        <title>Antibody 10-1074 suppresses viremia in HIV-1-infected individuals.</title>
        <authorList>
            <person name="Caskey M."/>
            <person name="Schoofs T."/>
            <person name="Gruell H."/>
            <person name="Settler A."/>
            <person name="Karagounis T."/>
            <person name="Kreider E.F."/>
            <person name="Murrell B."/>
            <person name="Pfeifer N."/>
            <person name="Nogueira L."/>
            <person name="Oliveira T.Y."/>
            <person name="Learn G.H."/>
            <person name="Cohen Y.Z."/>
            <person name="Lehmann C."/>
            <person name="Gillor D."/>
            <person name="Shimeliovich I."/>
            <person name="Unson-O'Brien C."/>
            <person name="Weiland D."/>
            <person name="Robles A."/>
            <person name="Kummerle T."/>
            <person name="Wyen C."/>
            <person name="Levin R."/>
            <person name="Witmer-Pack M."/>
            <person name="Eren K."/>
            <person name="Ignacio C."/>
            <person name="Kiss S."/>
            <person name="West A.P.Jr."/>
            <person name="Mouquet H."/>
            <person name="Zingman B.S."/>
            <person name="Gulick R.M."/>
            <person name="Keler T."/>
            <person name="Bjorkman P.J."/>
            <person name="Seaman M.S."/>
            <person name="Hahn B.H."/>
            <person name="Fatkenheuer G."/>
            <person name="Schlesinger S.J."/>
            <person name="Nussenzweig M.C."/>
            <person name="Klein F."/>
        </authorList>
    </citation>
    <scope>NUCLEOTIDE SEQUENCE</scope>
    <source>
        <strain evidence="37">1HD10K-D0-090716-B1_S29</strain>
    </source>
</reference>
<name>A0A1P8P8G5_HV1</name>
<comment type="miscellaneous">
    <text evidence="32">Inhibitors targeting HIV-1 viral envelope proteins are used as antiretroviral drugs. Attachment of virions to the cell surface via non-specific interactions and CD4 binding can be blocked by inhibitors that include cyanovirin-N, cyclotriazadisulfonamide analogs, PRO 2000, TNX 355 and PRO 542. In addition, BMS 806 can block CD4-induced conformational changes. Env interactions with the coreceptor molecules can be targeted by CCR5 antagonists including SCH-D, maraviroc (UK 427857) and aplaviroc (GW 873140), and the CXCR4 antagonist AMD 070. Fusion of viral and cellular membranes can be inhibited by peptides such as enfuvirtide and tifuvirtide (T 1249). Resistance to inhibitors associated with mutations in Env are observed. Most of the time, single mutations confer only a modest reduction in drug susceptibility. Combination of several mutations is usually required to develop a high-level drug resistance.</text>
</comment>
<dbReference type="Pfam" id="PF00516">
    <property type="entry name" value="GP120"/>
    <property type="match status" value="1"/>
</dbReference>
<dbReference type="GO" id="GO:0019082">
    <property type="term" value="P:viral protein processing"/>
    <property type="evidence" value="ECO:0007669"/>
    <property type="project" value="UniProtKB-UniRule"/>
</dbReference>
<feature type="transmembrane region" description="Helical" evidence="33">
    <location>
        <begin position="679"/>
        <end position="706"/>
    </location>
</feature>
<protein>
    <recommendedName>
        <fullName evidence="32">Envelope glycoprotein gp160</fullName>
    </recommendedName>
    <alternativeName>
        <fullName evidence="32">Env polyprotein</fullName>
    </alternativeName>
    <component>
        <recommendedName>
            <fullName evidence="32">Surface protein gp120</fullName>
            <shortName evidence="32">SU</shortName>
        </recommendedName>
        <alternativeName>
            <fullName evidence="32">Glycoprotein 120</fullName>
            <shortName evidence="32">gp120</shortName>
        </alternativeName>
    </component>
    <component>
        <recommendedName>
            <fullName evidence="32">Transmembrane protein gp41</fullName>
            <shortName evidence="32">TM</shortName>
        </recommendedName>
        <alternativeName>
            <fullName evidence="32">Glycoprotein 41</fullName>
            <shortName evidence="32">gp41</shortName>
        </alternativeName>
    </component>
</protein>
<evidence type="ECO:0000256" key="24">
    <source>
        <dbReference type="ARBA" id="ARBA00023054"/>
    </source>
</evidence>
<evidence type="ECO:0000256" key="19">
    <source>
        <dbReference type="ARBA" id="ARBA00022870"/>
    </source>
</evidence>
<dbReference type="FunFam" id="2.170.40.20:FF:000003">
    <property type="entry name" value="Envelope glycoprotein gp160"/>
    <property type="match status" value="1"/>
</dbReference>
<keyword evidence="10 32" id="KW-1165">Clathrin-mediated endocytosis of virus by host</keyword>
<evidence type="ECO:0000256" key="10">
    <source>
        <dbReference type="ARBA" id="ARBA00022570"/>
    </source>
</evidence>
<evidence type="ECO:0000256" key="33">
    <source>
        <dbReference type="RuleBase" id="RU363095"/>
    </source>
</evidence>
<feature type="site" description="Cleavage; by host furin" evidence="32">
    <location>
        <begin position="513"/>
        <end position="514"/>
    </location>
</feature>
<feature type="chain" id="PRO_5023496052" description="Envelope glycoprotein gp160" evidence="32">
    <location>
        <begin position="32"/>
        <end position="857"/>
    </location>
</feature>
<evidence type="ECO:0000256" key="4">
    <source>
        <dbReference type="ARBA" id="ARBA00004563"/>
    </source>
</evidence>
<comment type="miscellaneous">
    <text evidence="32">HIV-1 lineages are divided in three main groups, M (for Major), O (for Outlier), and N (for New, or Non-M, Non-O). The vast majority of strains found worldwide belong to the group M. Group O seems to be endemic to and largely confined to Cameroon and neighboring countries in West Central Africa, where these viruses represent a small minority of HIV-1 strains. The group N is represented by a limited number of isolates from Cameroonian persons. The group M is further subdivided in 9 clades or subtypes (A to D, F to H, J and K).</text>
</comment>
<evidence type="ECO:0000256" key="8">
    <source>
        <dbReference type="ARBA" id="ARBA00022510"/>
    </source>
</evidence>
<feature type="region of interest" description="Disordered" evidence="34">
    <location>
        <begin position="719"/>
        <end position="744"/>
    </location>
</feature>
<comment type="subcellular location">
    <molecule>Surface protein gp120</molecule>
    <subcellularLocation>
        <location evidence="32">Virion membrane</location>
        <topology evidence="32">Peripheral membrane protein</topology>
    </subcellularLocation>
    <subcellularLocation>
        <location evidence="32">Host cell membrane</location>
        <topology evidence="32">Peripheral membrane protein</topology>
    </subcellularLocation>
    <subcellularLocation>
        <location evidence="32">Host endosome membrane</location>
        <topology evidence="32">Single-pass type I membrane protein</topology>
    </subcellularLocation>
    <text evidence="32">The surface protein is not anchored to the viral envelope, but associates with the extravirion surface through its binding to TM. It is probably concentrated at the site of budding and incorporated into the virions possibly by contacts between the cytoplasmic tail of Env and the N-terminus of Gag.</text>
</comment>
<evidence type="ECO:0000256" key="11">
    <source>
        <dbReference type="ARBA" id="ARBA00022581"/>
    </source>
</evidence>
<dbReference type="GO" id="GO:0052031">
    <property type="term" value="P:symbiont-mediated perturbation of host defense response"/>
    <property type="evidence" value="ECO:0007669"/>
    <property type="project" value="UniProtKB-UniRule"/>
</dbReference>
<evidence type="ECO:0000313" key="37">
    <source>
        <dbReference type="EMBL" id="APX58697.1"/>
    </source>
</evidence>
<dbReference type="EMBL" id="KY324267">
    <property type="protein sequence ID" value="APX58697.1"/>
    <property type="molecule type" value="Genomic_RNA"/>
</dbReference>
<evidence type="ECO:0000256" key="9">
    <source>
        <dbReference type="ARBA" id="ARBA00022511"/>
    </source>
</evidence>
<keyword evidence="28 32" id="KW-0325">Glycoprotein</keyword>
<keyword evidence="12 32" id="KW-1162">Viral penetration into host cytoplasm</keyword>
<evidence type="ECO:0000256" key="12">
    <source>
        <dbReference type="ARBA" id="ARBA00022595"/>
    </source>
</evidence>
<comment type="function">
    <text evidence="32">Envelope glycoprotein gp160: Oligomerizes in the host endoplasmic reticulum into predominantly trimers. In a second time, gp160 transits in the host Golgi, where glycosylation is completed. The precursor is then proteolytically cleaved in the trans-Golgi and thereby activated by cellular furin or furin-like proteases to produce gp120 and gp41.</text>
</comment>
<comment type="subcellular location">
    <subcellularLocation>
        <location evidence="3">Host cell membrane</location>
        <topology evidence="3">Peripheral membrane protein</topology>
    </subcellularLocation>
    <subcellularLocation>
        <location evidence="1">Host cell membrane</location>
        <topology evidence="1">Single-pass type I membrane protein</topology>
    </subcellularLocation>
    <subcellularLocation>
        <location evidence="2">Host endosome membrane</location>
        <topology evidence="2">Peripheral membrane protein</topology>
    </subcellularLocation>
    <subcellularLocation>
        <location evidence="5">Host endosome membrane</location>
        <topology evidence="5">Single-pass type I membrane protein</topology>
    </subcellularLocation>
    <subcellularLocation>
        <location evidence="6">Virion membrane</location>
        <topology evidence="6">Peripheral membrane protein</topology>
    </subcellularLocation>
    <subcellularLocation>
        <location evidence="4">Virion membrane</location>
        <topology evidence="4">Single-pass type I membrane protein</topology>
    </subcellularLocation>
</comment>
<feature type="disulfide bond" evidence="32">
    <location>
        <begin position="221"/>
        <end position="250"/>
    </location>
</feature>
<feature type="short sequence motif" description="YXXL motif; contains endocytosis signal" evidence="32">
    <location>
        <begin position="713"/>
        <end position="716"/>
    </location>
</feature>
<evidence type="ECO:0000256" key="17">
    <source>
        <dbReference type="ARBA" id="ARBA00022804"/>
    </source>
</evidence>
<evidence type="ECO:0000256" key="15">
    <source>
        <dbReference type="ARBA" id="ARBA00022703"/>
    </source>
</evidence>
<dbReference type="Gene3D" id="2.170.40.20">
    <property type="entry name" value="Human immunodeficiency virus 1, Gp160, envelope glycoprotein"/>
    <property type="match status" value="2"/>
</dbReference>
<evidence type="ECO:0000256" key="29">
    <source>
        <dbReference type="ARBA" id="ARBA00023280"/>
    </source>
</evidence>
<evidence type="ECO:0000256" key="21">
    <source>
        <dbReference type="ARBA" id="ARBA00022890"/>
    </source>
</evidence>
<comment type="domain">
    <text evidence="32 33">The 17 amino acids long immunosuppressive region is present in many retroviral envelope proteins. Synthetic peptides derived from this relatively conserved sequence inhibit immune function in vitro and in vivo.</text>
</comment>
<dbReference type="GO" id="GO:0016020">
    <property type="term" value="C:membrane"/>
    <property type="evidence" value="ECO:0007669"/>
    <property type="project" value="UniProtKB-UniRule"/>
</dbReference>
<feature type="domain" description="Human immunodeficiency virus 1 envelope glycoprotein Gp120" evidence="35">
    <location>
        <begin position="33"/>
        <end position="513"/>
    </location>
</feature>
<evidence type="ECO:0000256" key="6">
    <source>
        <dbReference type="ARBA" id="ARBA00004650"/>
    </source>
</evidence>
<feature type="region of interest" description="MPER; binding to GalCer" evidence="32">
    <location>
        <begin position="663"/>
        <end position="684"/>
    </location>
</feature>
<keyword evidence="29 32" id="KW-0899">Viral immunoevasion</keyword>
<dbReference type="GO" id="GO:0039654">
    <property type="term" value="P:fusion of virus membrane with host endosome membrane"/>
    <property type="evidence" value="ECO:0007669"/>
    <property type="project" value="UniProtKB-UniRule"/>
</dbReference>
<evidence type="ECO:0000259" key="35">
    <source>
        <dbReference type="Pfam" id="PF00516"/>
    </source>
</evidence>
<gene>
    <name evidence="32 37" type="primary">env</name>
</gene>
<dbReference type="GO" id="GO:0020002">
    <property type="term" value="C:host cell plasma membrane"/>
    <property type="evidence" value="ECO:0007669"/>
    <property type="project" value="UniProtKB-SubCell"/>
</dbReference>
<comment type="PTM">
    <text evidence="32">Highly glycosylated by host. The high number of glycan on the protein is reffered to as 'glycan shield' because it contributes to hide protein sequence from adaptive immune system.</text>
</comment>
<dbReference type="GO" id="GO:0019064">
    <property type="term" value="P:fusion of virus membrane with host plasma membrane"/>
    <property type="evidence" value="ECO:0007669"/>
    <property type="project" value="UniProtKB-UniRule"/>
</dbReference>
<comment type="subcellular location">
    <molecule>Transmembrane protein gp41</molecule>
    <subcellularLocation>
        <location evidence="32">Virion membrane</location>
        <topology evidence="32">Single-pass type I membrane protein</topology>
    </subcellularLocation>
    <subcellularLocation>
        <location evidence="32">Host cell membrane</location>
        <topology evidence="32">Single-pass type I membrane protein</topology>
    </subcellularLocation>
    <subcellularLocation>
        <location evidence="32">Host endosome membrane</location>
        <topology evidence="32">Single-pass type I membrane protein</topology>
    </subcellularLocation>
    <text evidence="32">It is probably concentrated at the site of budding and incorporated into the virions possibly by contacts between the cytoplasmic tail of Env and the N-terminus of Gag.</text>
</comment>
<comment type="function">
    <text evidence="32">Surface protein gp120: Attaches the virus to the host lymphoid cell by binding to the primary receptor CD4. This interaction induces a structural rearrangement creating a high affinity binding site for a chemokine coreceptor like CXCR4 and/or CCR5. Acts as a ligand for CD209/DC-SIGN and CLEC4M/DC-SIGNR, which are respectively found on dendritic cells (DCs), and on endothelial cells of liver sinusoids and lymph node sinuses. These interactions allow capture of viral particles at mucosal surfaces by these cells and subsequent transmission to permissive cells. HIV subverts the migration properties of dendritic cells to gain access to CD4+ T-cells in lymph nodes. Virus transmission to permissive T-cells occurs either in trans (without DCs infection, through viral capture and transmission), or in cis (following DCs productive infection, through the usual CD4-gp120 interaction), thereby inducing a robust infection. In trans infection, bound virions remain infectious over days and it is proposed that they are not degraded, but protected in non-lysosomal acidic organelles within the DCs close to the cell membrane thus contributing to the viral infectious potential during DCs' migration from the periphery to the lymphoid tissues. On arrival at lymphoid tissues, intact virions recycle back to DCs' cell surface allowing virus transmission to CD4+ T-cells.</text>
</comment>
<dbReference type="Gene3D" id="1.10.287.210">
    <property type="match status" value="1"/>
</dbReference>
<sequence length="857" mass="97029">MTVKGIRKICWHFWRWSISLLGLLLICSATEKLWVTVYYGVPVWKEATTTLFCASDAKAQKAEAHNIWATHACVPTDPNPQEIVLENVTENFNMWKNDMVEQMHDDIISLWDQSLKPCVKLTPLCVTLNCTDFMGNVTKPNVNSTNSSRTINETVEGMKNCSFYITASIKDKVQKAYALFYDLDIVSIDNGTGYRLISCNTSIITQACPKVSFEPIPIHYCAPAGFAILKCNDQKFNGTGPCKNVSTVQCTHGIRPVVSTQLLLNGSLAKEEVIIRSANFTDNARTIIVQLNESVEINCTRPNNNTRKSIHIGPGRAFYATGEIIGDIRQAHCNISGQKWKTTIQQIVKKLGEQFKNKTIIFQNSSGGDPEIVMHMFNCGGEFFYCNTTQLFNSTWTSNNGDWTSNNSTGNGNDTITLPCRIRQITNTWQEVGKAMYAPPIRGQIRCSSNITGLLLTRDGGNNNATNETFRPAGGNMKDNWRSELYKYKVVKIEPLGVAPTKAKRRVVQREKRAALGAMFLGFLGAAGSTMGAASITLTVQARLLLSGIVQQQNNLLRAIEAQQHLLQLTVWGIKQLQARVLAVERYLQDQQLLGIWGCSGKLICTTAVPWNTSWSNKSQKMIWENMTWMEWEKEISKYTSEIYTLLEESQNQQEKNEQDLLSLNSWDSLWTWFNISNWLWYIKIFIMIVGGLIGLRIVCTILSIVRRVRQGYSPLSFQIHPPAPRGPDRPEGIEEEGGERDRDRSERLVTGFLGLFWDDLRSLCLFSYHRLRDLLLIVTRIVELLGRRGWEILKYLWNLLQYWTQELKNSAVSLLNATAIAVAEGTDRVIEVVQRIGRAILHIPRRIRQGFERALQ</sequence>
<dbReference type="GO" id="GO:1903908">
    <property type="term" value="P:positive regulation of plasma membrane raft polarization"/>
    <property type="evidence" value="ECO:0007669"/>
    <property type="project" value="UniProtKB-UniRule"/>
</dbReference>
<comment type="PTM">
    <text evidence="32">Specific enzymatic cleavages in vivo yield mature proteins. Envelope glycoproteins are synthesized as a inactive precursor that is heavily N-glycosylated and processed likely by host cell furin in the Golgi to yield the mature SU and TM proteins. The cleavage site between SU and TM requires the minimal sequence [KR]-X-[KR]-R. About 2 of the 9 disulfide bonds of gp41 are reduced by P4HB/PDI, following binding to CD4 receptor.</text>
</comment>
<keyword evidence="19 32" id="KW-1043">Host membrane</keyword>
<comment type="function">
    <text evidence="32">Transmembrane protein gp41: Acts as a class I viral fusion protein. Under the current model, the protein has at least 3 conformational states: pre-fusion native state, pre-hairpin intermediate state, and post-fusion hairpin state. During fusion of viral and target intracellular membranes, the coiled coil regions (heptad repeats) assume a trimer-of-hairpins structure, positioning the fusion peptide in close proximity to the C-terminal region of the ectodomain. The formation of this structure appears to drive apposition and subsequent fusion of viral and target cell membranes. Complete fusion occurs in host cell endosomes and is dynamin-dependent, however some lipid transfer might occur at the plasma membrane. The virus undergoes clathrin-dependent internalization long before endosomal fusion, thus minimizing the surface exposure of conserved viral epitopes during fusion and reducing the efficacy of inhibitors targeting these epitopes. Membranes fusion leads to delivery of the nucleocapsid into the cytoplasm.</text>
</comment>
<comment type="domain">
    <text evidence="32">The YXXL motif is involved in determining the exact site of viral release at the surface of infected mononuclear cells and promotes endocytosis. YXXL and di-leucine endocytosis motifs interact directly or indirectly with the clathrin adapter complexes, opperate independently, and their activities are not additive.</text>
</comment>
<keyword evidence="20 32" id="KW-0261">Viral envelope protein</keyword>
<keyword evidence="26 32" id="KW-0564">Palmitate</keyword>
<keyword evidence="7 32" id="KW-1168">Fusion of virus membrane with host membrane</keyword>
<evidence type="ECO:0000256" key="22">
    <source>
        <dbReference type="ARBA" id="ARBA00022989"/>
    </source>
</evidence>
<evidence type="ECO:0000256" key="20">
    <source>
        <dbReference type="ARBA" id="ARBA00022879"/>
    </source>
</evidence>
<evidence type="ECO:0000256" key="16">
    <source>
        <dbReference type="ARBA" id="ARBA00022729"/>
    </source>
</evidence>
<keyword evidence="13 32" id="KW-0165">Cleavage on pair of basic residues</keyword>
<keyword evidence="17 32" id="KW-1161">Viral attachment to host cell</keyword>
<evidence type="ECO:0000256" key="18">
    <source>
        <dbReference type="ARBA" id="ARBA00022844"/>
    </source>
</evidence>
<proteinExistence type="inferred from homology"/>
<evidence type="ECO:0000256" key="26">
    <source>
        <dbReference type="ARBA" id="ARBA00023139"/>
    </source>
</evidence>
<comment type="domain">
    <text evidence="32">The membrane proximal external region (MPER) present in gp41 is a tryptophan-rich region recognized by the antibodies 2F5, Z13, and 4E10. MPER seems to play a role in fusion.</text>
</comment>
<evidence type="ECO:0000256" key="28">
    <source>
        <dbReference type="ARBA" id="ARBA00023180"/>
    </source>
</evidence>
<keyword evidence="30 32" id="KW-0449">Lipoprotein</keyword>
<feature type="disulfide bond" evidence="32">
    <location>
        <begin position="53"/>
        <end position="73"/>
    </location>
</feature>
<dbReference type="FunFam" id="1.10.287.210:FF:000001">
    <property type="entry name" value="Envelope glycoprotein gp160"/>
    <property type="match status" value="1"/>
</dbReference>
<evidence type="ECO:0000256" key="5">
    <source>
        <dbReference type="ARBA" id="ARBA00004578"/>
    </source>
</evidence>
<feature type="lipid moiety-binding region" description="S-palmitoyl cysteine; by host" evidence="32">
    <location>
        <position position="765"/>
    </location>
</feature>
<dbReference type="SUPFAM" id="SSF58069">
    <property type="entry name" value="Virus ectodomain"/>
    <property type="match status" value="1"/>
</dbReference>
<comment type="similarity">
    <text evidence="32">Belongs to the HIV-1 env protein family.</text>
</comment>
<organism evidence="37">
    <name type="scientific">Human immunodeficiency virus type 1</name>
    <name type="common">HIV-1</name>
    <dbReference type="NCBI Taxonomy" id="11676"/>
    <lineage>
        <taxon>Viruses</taxon>
        <taxon>Riboviria</taxon>
        <taxon>Pararnavirae</taxon>
        <taxon>Artverviricota</taxon>
        <taxon>Revtraviricetes</taxon>
        <taxon>Ortervirales</taxon>
        <taxon>Retroviridae</taxon>
        <taxon>Orthoretrovirinae</taxon>
        <taxon>Lentivirus</taxon>
        <taxon>Lentivirus humimdef1</taxon>
    </lineage>
</organism>
<evidence type="ECO:0000256" key="3">
    <source>
        <dbReference type="ARBA" id="ARBA00004505"/>
    </source>
</evidence>
<keyword evidence="27 32" id="KW-1015">Disulfide bond</keyword>
<evidence type="ECO:0000256" key="13">
    <source>
        <dbReference type="ARBA" id="ARBA00022685"/>
    </source>
</evidence>
<keyword evidence="14 32" id="KW-0812">Transmembrane</keyword>
<evidence type="ECO:0000256" key="14">
    <source>
        <dbReference type="ARBA" id="ARBA00022692"/>
    </source>
</evidence>
<dbReference type="InterPro" id="IPR000777">
    <property type="entry name" value="HIV1_Gp120"/>
</dbReference>
<dbReference type="InterPro" id="IPR000328">
    <property type="entry name" value="GP41-like"/>
</dbReference>
<dbReference type="CDD" id="cd09909">
    <property type="entry name" value="HIV-1-like_HR1-HR2"/>
    <property type="match status" value="1"/>
</dbReference>
<comment type="domain">
    <text evidence="32">Some of the most genetically diverse regions of the viral genome are present in Env. They are called variable regions 1 through 5 (V1 through V5). Coreceptor usage of gp120 is determined mainly by the primary structure of the third variable region (V3) in the outer domain of gp120. The sequence of V3 determines which coreceptor, CCR5 and/or CXCR4 (corresponding to R5/macrophage, X4/T cell and R5X4/T cell and macrophage tropism), is used to trigger the fusion potential of the Env complex, and hence which cells the virus can infect. Binding to CCR5 involves a region adjacent in addition to V3.</text>
</comment>
<feature type="disulfide bond" evidence="32">
    <location>
        <begin position="599"/>
        <end position="605"/>
    </location>
</feature>
<feature type="coiled-coil region" evidence="32">
    <location>
        <begin position="634"/>
        <end position="668"/>
    </location>
</feature>
<keyword evidence="8 32" id="KW-1170">Fusion of virus membrane with host endosomal membrane</keyword>
<evidence type="ECO:0000256" key="7">
    <source>
        <dbReference type="ARBA" id="ARBA00022506"/>
    </source>
</evidence>
<keyword evidence="15 32" id="KW-0053">Apoptosis</keyword>
<dbReference type="Gene3D" id="1.20.5.490">
    <property type="entry name" value="Single helix bin"/>
    <property type="match status" value="1"/>
</dbReference>
<keyword evidence="25 32" id="KW-0472">Membrane</keyword>
<dbReference type="GO" id="GO:0075512">
    <property type="term" value="P:clathrin-dependent endocytosis of virus by host cell"/>
    <property type="evidence" value="ECO:0007669"/>
    <property type="project" value="UniProtKB-UniRule"/>
</dbReference>
<evidence type="ECO:0000256" key="34">
    <source>
        <dbReference type="SAM" id="MobiDB-lite"/>
    </source>
</evidence>
<dbReference type="GO" id="GO:0055036">
    <property type="term" value="C:virion membrane"/>
    <property type="evidence" value="ECO:0007669"/>
    <property type="project" value="UniProtKB-SubCell"/>
</dbReference>
<evidence type="ECO:0000256" key="2">
    <source>
        <dbReference type="ARBA" id="ARBA00004433"/>
    </source>
</evidence>